<gene>
    <name evidence="4" type="ORF">NOCA1210207</name>
</gene>
<dbReference type="PROSITE" id="PS51782">
    <property type="entry name" value="LYSM"/>
    <property type="match status" value="1"/>
</dbReference>
<name>A0A2P2CI17_9ZZZZ</name>
<dbReference type="InterPro" id="IPR052196">
    <property type="entry name" value="Bact_Kbp"/>
</dbReference>
<feature type="region of interest" description="Disordered" evidence="1">
    <location>
        <begin position="129"/>
        <end position="152"/>
    </location>
</feature>
<dbReference type="Gene3D" id="3.10.350.10">
    <property type="entry name" value="LysM domain"/>
    <property type="match status" value="1"/>
</dbReference>
<dbReference type="InterPro" id="IPR036779">
    <property type="entry name" value="LysM_dom_sf"/>
</dbReference>
<feature type="region of interest" description="Disordered" evidence="1">
    <location>
        <begin position="199"/>
        <end position="218"/>
    </location>
</feature>
<dbReference type="AlphaFoldDB" id="A0A2P2CI17"/>
<organism evidence="4">
    <name type="scientific">metagenome</name>
    <dbReference type="NCBI Taxonomy" id="256318"/>
    <lineage>
        <taxon>unclassified sequences</taxon>
        <taxon>metagenomes</taxon>
    </lineage>
</organism>
<dbReference type="InterPro" id="IPR018392">
    <property type="entry name" value="LysM"/>
</dbReference>
<dbReference type="PANTHER" id="PTHR34700">
    <property type="entry name" value="POTASSIUM BINDING PROTEIN KBP"/>
    <property type="match status" value="1"/>
</dbReference>
<evidence type="ECO:0000313" key="4">
    <source>
        <dbReference type="EMBL" id="CUR60632.1"/>
    </source>
</evidence>
<dbReference type="EMBL" id="CZKB01000014">
    <property type="protein sequence ID" value="CUR60632.1"/>
    <property type="molecule type" value="Genomic_DNA"/>
</dbReference>
<keyword evidence="2" id="KW-0472">Membrane</keyword>
<dbReference type="PANTHER" id="PTHR34700:SF4">
    <property type="entry name" value="PHAGE-LIKE ELEMENT PBSX PROTEIN XKDP"/>
    <property type="match status" value="1"/>
</dbReference>
<protein>
    <recommendedName>
        <fullName evidence="3">LysM domain-containing protein</fullName>
    </recommendedName>
</protein>
<evidence type="ECO:0000256" key="2">
    <source>
        <dbReference type="SAM" id="Phobius"/>
    </source>
</evidence>
<accession>A0A2P2CI17</accession>
<feature type="transmembrane region" description="Helical" evidence="2">
    <location>
        <begin position="90"/>
        <end position="109"/>
    </location>
</feature>
<dbReference type="Pfam" id="PF01476">
    <property type="entry name" value="LysM"/>
    <property type="match status" value="1"/>
</dbReference>
<feature type="domain" description="LysM" evidence="3">
    <location>
        <begin position="150"/>
        <end position="204"/>
    </location>
</feature>
<feature type="compositionally biased region" description="Basic and acidic residues" evidence="1">
    <location>
        <begin position="208"/>
        <end position="218"/>
    </location>
</feature>
<keyword evidence="2" id="KW-1133">Transmembrane helix</keyword>
<dbReference type="SMART" id="SM00257">
    <property type="entry name" value="LysM"/>
    <property type="match status" value="1"/>
</dbReference>
<reference evidence="4" key="1">
    <citation type="submission" date="2015-08" db="EMBL/GenBank/DDBJ databases">
        <authorList>
            <person name="Babu N.S."/>
            <person name="Beckwith C.J."/>
            <person name="Beseler K.G."/>
            <person name="Brison A."/>
            <person name="Carone J.V."/>
            <person name="Caskin T.P."/>
            <person name="Diamond M."/>
            <person name="Durham M.E."/>
            <person name="Foxe J.M."/>
            <person name="Go M."/>
            <person name="Henderson B.A."/>
            <person name="Jones I.B."/>
            <person name="McGettigan J.A."/>
            <person name="Micheletti S.J."/>
            <person name="Nasrallah M.E."/>
            <person name="Ortiz D."/>
            <person name="Piller C.R."/>
            <person name="Privatt S.R."/>
            <person name="Schneider S.L."/>
            <person name="Sharp S."/>
            <person name="Smith T.C."/>
            <person name="Stanton J.D."/>
            <person name="Ullery H.E."/>
            <person name="Wilson R.J."/>
            <person name="Serrano M.G."/>
            <person name="Buck G."/>
            <person name="Lee V."/>
            <person name="Wang Y."/>
            <person name="Carvalho R."/>
            <person name="Voegtly L."/>
            <person name="Shi R."/>
            <person name="Duckworth R."/>
            <person name="Johnson A."/>
            <person name="Loviza R."/>
            <person name="Walstead R."/>
            <person name="Shah Z."/>
            <person name="Kiflezghi M."/>
            <person name="Wade K."/>
            <person name="Ball S.L."/>
            <person name="Bradley K.W."/>
            <person name="Asai D.J."/>
            <person name="Bowman C.A."/>
            <person name="Russell D.A."/>
            <person name="Pope W.H."/>
            <person name="Jacobs-Sera D."/>
            <person name="Hendrix R.W."/>
            <person name="Hatfull G.F."/>
        </authorList>
    </citation>
    <scope>NUCLEOTIDE SEQUENCE</scope>
</reference>
<feature type="transmembrane region" description="Helical" evidence="2">
    <location>
        <begin position="49"/>
        <end position="78"/>
    </location>
</feature>
<evidence type="ECO:0000259" key="3">
    <source>
        <dbReference type="PROSITE" id="PS51782"/>
    </source>
</evidence>
<keyword evidence="2" id="KW-0812">Transmembrane</keyword>
<proteinExistence type="predicted"/>
<sequence length="218" mass="22237">MSRAFHTIGRPVAVWSAVSAAAVLAAVSTPGAWRAATAAAGPEAVSDHLVAGCATALSVALAWLWIVTTATVGGLLTGSTRAGGGATRRLVLVACGVAAVVGTGLPAVAAGGEGRELLAGLTLPERAVAPAAHHRPPSEPTADTTRQRPGTYVVRPGDSLWSIARAHPDATGSVDRRWRAIWQASRDVVGDDPDLILPGQALRLPGGTHHDRLEQDGD</sequence>
<dbReference type="SUPFAM" id="SSF54106">
    <property type="entry name" value="LysM domain"/>
    <property type="match status" value="1"/>
</dbReference>
<dbReference type="CDD" id="cd00118">
    <property type="entry name" value="LysM"/>
    <property type="match status" value="1"/>
</dbReference>
<evidence type="ECO:0000256" key="1">
    <source>
        <dbReference type="SAM" id="MobiDB-lite"/>
    </source>
</evidence>